<dbReference type="Proteomes" id="UP000589626">
    <property type="component" value="Unassembled WGS sequence"/>
</dbReference>
<gene>
    <name evidence="1" type="ORF">FHU40_000644</name>
</gene>
<protein>
    <recommendedName>
        <fullName evidence="3">Sulfotransferase family protein</fullName>
    </recommendedName>
</protein>
<evidence type="ECO:0008006" key="3">
    <source>
        <dbReference type="Google" id="ProtNLM"/>
    </source>
</evidence>
<dbReference type="Gene3D" id="3.40.50.300">
    <property type="entry name" value="P-loop containing nucleotide triphosphate hydrolases"/>
    <property type="match status" value="1"/>
</dbReference>
<dbReference type="InterPro" id="IPR027417">
    <property type="entry name" value="P-loop_NTPase"/>
</dbReference>
<keyword evidence="2" id="KW-1185">Reference proteome</keyword>
<dbReference type="AlphaFoldDB" id="A0A7W4VST1"/>
<organism evidence="1 2">
    <name type="scientific">Nocardioides soli</name>
    <dbReference type="NCBI Taxonomy" id="1036020"/>
    <lineage>
        <taxon>Bacteria</taxon>
        <taxon>Bacillati</taxon>
        <taxon>Actinomycetota</taxon>
        <taxon>Actinomycetes</taxon>
        <taxon>Propionibacteriales</taxon>
        <taxon>Nocardioidaceae</taxon>
        <taxon>Nocardioides</taxon>
    </lineage>
</organism>
<reference evidence="1 2" key="1">
    <citation type="submission" date="2020-08" db="EMBL/GenBank/DDBJ databases">
        <title>Sequencing the genomes of 1000 actinobacteria strains.</title>
        <authorList>
            <person name="Klenk H.-P."/>
        </authorList>
    </citation>
    <scope>NUCLEOTIDE SEQUENCE [LARGE SCALE GENOMIC DNA]</scope>
    <source>
        <strain evidence="1 2">DSM 105498</strain>
    </source>
</reference>
<evidence type="ECO:0000313" key="1">
    <source>
        <dbReference type="EMBL" id="MBB3040843.1"/>
    </source>
</evidence>
<accession>A0A7W4VST1</accession>
<dbReference type="SUPFAM" id="SSF52540">
    <property type="entry name" value="P-loop containing nucleoside triphosphate hydrolases"/>
    <property type="match status" value="1"/>
</dbReference>
<evidence type="ECO:0000313" key="2">
    <source>
        <dbReference type="Proteomes" id="UP000589626"/>
    </source>
</evidence>
<comment type="caution">
    <text evidence="1">The sequence shown here is derived from an EMBL/GenBank/DDBJ whole genome shotgun (WGS) entry which is preliminary data.</text>
</comment>
<dbReference type="EMBL" id="JACHWR010000001">
    <property type="protein sequence ID" value="MBB3040843.1"/>
    <property type="molecule type" value="Genomic_DNA"/>
</dbReference>
<sequence length="328" mass="35758">MVERLVLHVGLLKSGTTFVQARLGANLDELERQGVLFPTPWSRQVRAVTDLASSGAGAKAWARLAADVRDHPGTVLLSMEFLAPIPEDRIRRVLADFPGARVEVVITVRDLGRVVPAMWQETLQNRRSWAWSEFQRAVRSESGTVGKRFWRQQDVGKVAKRWAKVLGPEQVTVITVPPSGAPPELLWERFCDVAGLAPATWAPAPRANESLGVASALLLGRLNAALGDDVDRSVYNKAVKKRLAKQVLAARKSDEPSIGFVVPDWLRKRSDARSADLAATGVRVVGDLAELVPRDVPGLDPDSVTAEQQLEAAVDALARLVQGSGKRR</sequence>
<name>A0A7W4VST1_9ACTN</name>
<dbReference type="RefSeq" id="WP_183590825.1">
    <property type="nucleotide sequence ID" value="NZ_JACHWR010000001.1"/>
</dbReference>
<proteinExistence type="predicted"/>